<dbReference type="RefSeq" id="WP_132922138.1">
    <property type="nucleotide sequence ID" value="NZ_SJOI01000001.1"/>
</dbReference>
<evidence type="ECO:0008006" key="4">
    <source>
        <dbReference type="Google" id="ProtNLM"/>
    </source>
</evidence>
<gene>
    <name evidence="2" type="ORF">EZJ58_1309</name>
</gene>
<organism evidence="2 3">
    <name type="scientific">Sodalis ligni</name>
    <dbReference type="NCBI Taxonomy" id="2697027"/>
    <lineage>
        <taxon>Bacteria</taxon>
        <taxon>Pseudomonadati</taxon>
        <taxon>Pseudomonadota</taxon>
        <taxon>Gammaproteobacteria</taxon>
        <taxon>Enterobacterales</taxon>
        <taxon>Bruguierivoracaceae</taxon>
        <taxon>Sodalis</taxon>
    </lineage>
</organism>
<feature type="signal peptide" evidence="1">
    <location>
        <begin position="1"/>
        <end position="20"/>
    </location>
</feature>
<feature type="chain" id="PRO_5021021682" description="YtfJ family protein" evidence="1">
    <location>
        <begin position="21"/>
        <end position="185"/>
    </location>
</feature>
<comment type="caution">
    <text evidence="2">The sequence shown here is derived from an EMBL/GenBank/DDBJ whole genome shotgun (WGS) entry which is preliminary data.</text>
</comment>
<dbReference type="Pfam" id="PF09695">
    <property type="entry name" value="YtfJ_HI0045"/>
    <property type="match status" value="1"/>
</dbReference>
<protein>
    <recommendedName>
        <fullName evidence="4">YtfJ family protein</fullName>
    </recommendedName>
</protein>
<dbReference type="OrthoDB" id="5689995at2"/>
<evidence type="ECO:0000313" key="2">
    <source>
        <dbReference type="EMBL" id="TCL03248.1"/>
    </source>
</evidence>
<evidence type="ECO:0000313" key="3">
    <source>
        <dbReference type="Proteomes" id="UP000294555"/>
    </source>
</evidence>
<name>A0A4V2Q2L0_9GAMM</name>
<keyword evidence="3" id="KW-1185">Reference proteome</keyword>
<dbReference type="NCBIfam" id="TIGR01626">
    <property type="entry name" value="ytfJ_HI0045"/>
    <property type="match status" value="1"/>
</dbReference>
<accession>A0A4V2Q2L0</accession>
<dbReference type="AlphaFoldDB" id="A0A4V2Q2L0"/>
<reference evidence="2 3" key="1">
    <citation type="submission" date="2019-02" db="EMBL/GenBank/DDBJ databases">
        <title>Investigation of anaerobic lignin degradation for improved lignocellulosic biofuels.</title>
        <authorList>
            <person name="Deangelis K."/>
        </authorList>
    </citation>
    <scope>NUCLEOTIDE SEQUENCE [LARGE SCALE GENOMIC DNA]</scope>
    <source>
        <strain evidence="2 3">159R</strain>
    </source>
</reference>
<dbReference type="InterPro" id="IPR006513">
    <property type="entry name" value="YtfJ_HI0045"/>
</dbReference>
<dbReference type="EMBL" id="SJOI01000001">
    <property type="protein sequence ID" value="TCL03248.1"/>
    <property type="molecule type" value="Genomic_DNA"/>
</dbReference>
<dbReference type="Gene3D" id="3.40.30.10">
    <property type="entry name" value="Glutaredoxin"/>
    <property type="match status" value="1"/>
</dbReference>
<sequence length="185" mass="20808">MTLRKLMTFSLLLFPLMAFAHNFVNGQPVAPVDITDRGELVLDNDTFSYKNWNSSQLKGKVRVMQHIAGRTSAKKKNSMLIQAIEDANFPNDRFQPTTIVNADDAIPGTGLFVSGKIEKNKKRYPWAQFIIDSNGLARKAWQLDEESSAIVVLDKEGRIQWAKDGALTPEEVHQVITLVHTLLDK</sequence>
<dbReference type="Proteomes" id="UP000294555">
    <property type="component" value="Unassembled WGS sequence"/>
</dbReference>
<evidence type="ECO:0000256" key="1">
    <source>
        <dbReference type="SAM" id="SignalP"/>
    </source>
</evidence>
<keyword evidence="1" id="KW-0732">Signal</keyword>
<proteinExistence type="predicted"/>